<dbReference type="InterPro" id="IPR002514">
    <property type="entry name" value="Transposase_8"/>
</dbReference>
<keyword evidence="4" id="KW-1185">Reference proteome</keyword>
<dbReference type="RefSeq" id="WP_271887455.1">
    <property type="nucleotide sequence ID" value="NZ_JAQBIE010000002.1"/>
</dbReference>
<evidence type="ECO:0000313" key="4">
    <source>
        <dbReference type="Proteomes" id="UP001165641"/>
    </source>
</evidence>
<feature type="region of interest" description="Disordered" evidence="2">
    <location>
        <begin position="130"/>
        <end position="163"/>
    </location>
</feature>
<dbReference type="Proteomes" id="UP001165641">
    <property type="component" value="Unassembled WGS sequence"/>
</dbReference>
<dbReference type="Gene3D" id="1.10.10.10">
    <property type="entry name" value="Winged helix-like DNA-binding domain superfamily/Winged helix DNA-binding domain"/>
    <property type="match status" value="1"/>
</dbReference>
<organism evidence="3 4">
    <name type="scientific">Paracoccus onchidii</name>
    <dbReference type="NCBI Taxonomy" id="3017813"/>
    <lineage>
        <taxon>Bacteria</taxon>
        <taxon>Pseudomonadati</taxon>
        <taxon>Pseudomonadota</taxon>
        <taxon>Alphaproteobacteria</taxon>
        <taxon>Rhodobacterales</taxon>
        <taxon>Paracoccaceae</taxon>
        <taxon>Paracoccus</taxon>
    </lineage>
</organism>
<name>A0ABT4ZAD6_9RHOB</name>
<reference evidence="3" key="1">
    <citation type="submission" date="2022-12" db="EMBL/GenBank/DDBJ databases">
        <title>Paracoccus onchidii sp. nov., isolated from a marine invertebrate from the South China Sea.</title>
        <authorList>
            <person name="Xu S."/>
            <person name="Liu Z."/>
            <person name="Xu Y."/>
        </authorList>
    </citation>
    <scope>NUCLEOTIDE SEQUENCE</scope>
    <source>
        <strain evidence="3">Z330</strain>
    </source>
</reference>
<dbReference type="InterPro" id="IPR010921">
    <property type="entry name" value="Trp_repressor/repl_initiator"/>
</dbReference>
<dbReference type="Pfam" id="PF01527">
    <property type="entry name" value="HTH_Tnp_1"/>
    <property type="match status" value="1"/>
</dbReference>
<proteinExistence type="inferred from homology"/>
<comment type="similarity">
    <text evidence="1">Belongs to the transposase 8 family.</text>
</comment>
<dbReference type="PANTHER" id="PTHR37936">
    <property type="entry name" value="TRANSPOSASE INSC FOR INSERTION ELEMENT IS2A-RELATED"/>
    <property type="match status" value="1"/>
</dbReference>
<dbReference type="SUPFAM" id="SSF48295">
    <property type="entry name" value="TrpR-like"/>
    <property type="match status" value="1"/>
</dbReference>
<evidence type="ECO:0000313" key="3">
    <source>
        <dbReference type="EMBL" id="MDB6176320.1"/>
    </source>
</evidence>
<dbReference type="EMBL" id="JAQBIE010000002">
    <property type="protein sequence ID" value="MDB6176320.1"/>
    <property type="molecule type" value="Genomic_DNA"/>
</dbReference>
<evidence type="ECO:0000256" key="2">
    <source>
        <dbReference type="SAM" id="MobiDB-lite"/>
    </source>
</evidence>
<comment type="caution">
    <text evidence="3">The sequence shown here is derived from an EMBL/GenBank/DDBJ whole genome shotgun (WGS) entry which is preliminary data.</text>
</comment>
<sequence>MATTVEFLRDYGVDIRPNGQRRWPDEVKAQIVAESLKPGTTVNAVAARYGLRANHLSEWRGRARDGRLVLPAPAEDDLCFAPLVLRAEEVPAMLMARERSSPDPQALGPVEIAIGQVILRLDGATPAGGLPRLCGRSGPSHDVSVQPGAGLGRDTARRLSQGP</sequence>
<protein>
    <submittedName>
        <fullName evidence="3">Transposase</fullName>
    </submittedName>
</protein>
<evidence type="ECO:0000256" key="1">
    <source>
        <dbReference type="ARBA" id="ARBA00009964"/>
    </source>
</evidence>
<dbReference type="InterPro" id="IPR036388">
    <property type="entry name" value="WH-like_DNA-bd_sf"/>
</dbReference>
<gene>
    <name evidence="3" type="ORF">PAF17_02240</name>
</gene>
<dbReference type="PANTHER" id="PTHR37936:SF3">
    <property type="entry name" value="TRANSPOSASE INSC FOR INSERTION ELEMENT IS2A-RELATED"/>
    <property type="match status" value="1"/>
</dbReference>
<accession>A0ABT4ZAD6</accession>